<evidence type="ECO:0000313" key="1">
    <source>
        <dbReference type="EMBL" id="KAK3725749.1"/>
    </source>
</evidence>
<reference evidence="1" key="1">
    <citation type="journal article" date="2023" name="G3 (Bethesda)">
        <title>A reference genome for the long-term kleptoplast-retaining sea slug Elysia crispata morphotype clarki.</title>
        <authorList>
            <person name="Eastman K.E."/>
            <person name="Pendleton A.L."/>
            <person name="Shaikh M.A."/>
            <person name="Suttiyut T."/>
            <person name="Ogas R."/>
            <person name="Tomko P."/>
            <person name="Gavelis G."/>
            <person name="Widhalm J.R."/>
            <person name="Wisecaver J.H."/>
        </authorList>
    </citation>
    <scope>NUCLEOTIDE SEQUENCE</scope>
    <source>
        <strain evidence="1">ECLA1</strain>
    </source>
</reference>
<gene>
    <name evidence="1" type="ORF">RRG08_012831</name>
</gene>
<sequence>MVEAKRELTNRTLVSRAILLSMHNIWCQSASEQWLTCYEIYNIRRKSLRILVQVPVWSELTKPAEKKCLPDRDKVHIRLSILQNAPSGVGLFEDISREMLSPVARLGASDASVGRTLECSLSDQEFSRLISPDPTVSIICRSLAPRMIDNDDSALSTSSNVGGL</sequence>
<accession>A0AAE1CPJ5</accession>
<dbReference type="Proteomes" id="UP001283361">
    <property type="component" value="Unassembled WGS sequence"/>
</dbReference>
<name>A0AAE1CPJ5_9GAST</name>
<proteinExistence type="predicted"/>
<keyword evidence="2" id="KW-1185">Reference proteome</keyword>
<dbReference type="AlphaFoldDB" id="A0AAE1CPJ5"/>
<evidence type="ECO:0000313" key="2">
    <source>
        <dbReference type="Proteomes" id="UP001283361"/>
    </source>
</evidence>
<comment type="caution">
    <text evidence="1">The sequence shown here is derived from an EMBL/GenBank/DDBJ whole genome shotgun (WGS) entry which is preliminary data.</text>
</comment>
<organism evidence="1 2">
    <name type="scientific">Elysia crispata</name>
    <name type="common">lettuce slug</name>
    <dbReference type="NCBI Taxonomy" id="231223"/>
    <lineage>
        <taxon>Eukaryota</taxon>
        <taxon>Metazoa</taxon>
        <taxon>Spiralia</taxon>
        <taxon>Lophotrochozoa</taxon>
        <taxon>Mollusca</taxon>
        <taxon>Gastropoda</taxon>
        <taxon>Heterobranchia</taxon>
        <taxon>Euthyneura</taxon>
        <taxon>Panpulmonata</taxon>
        <taxon>Sacoglossa</taxon>
        <taxon>Placobranchoidea</taxon>
        <taxon>Plakobranchidae</taxon>
        <taxon>Elysia</taxon>
    </lineage>
</organism>
<protein>
    <submittedName>
        <fullName evidence="1">Uncharacterized protein</fullName>
    </submittedName>
</protein>
<dbReference type="EMBL" id="JAWDGP010007328">
    <property type="protein sequence ID" value="KAK3725749.1"/>
    <property type="molecule type" value="Genomic_DNA"/>
</dbReference>